<comment type="subcellular location">
    <subcellularLocation>
        <location evidence="1">Membrane</location>
    </subcellularLocation>
</comment>
<evidence type="ECO:0000256" key="3">
    <source>
        <dbReference type="ARBA" id="ARBA00022692"/>
    </source>
</evidence>
<feature type="transmembrane region" description="Helical" evidence="6">
    <location>
        <begin position="96"/>
        <end position="122"/>
    </location>
</feature>
<proteinExistence type="inferred from homology"/>
<comment type="caution">
    <text evidence="7">The sequence shown here is derived from an EMBL/GenBank/DDBJ whole genome shotgun (WGS) entry which is preliminary data.</text>
</comment>
<evidence type="ECO:0000256" key="6">
    <source>
        <dbReference type="SAM" id="Phobius"/>
    </source>
</evidence>
<keyword evidence="8" id="KW-1185">Reference proteome</keyword>
<dbReference type="GO" id="GO:0045071">
    <property type="term" value="P:negative regulation of viral genome replication"/>
    <property type="evidence" value="ECO:0007669"/>
    <property type="project" value="TreeGrafter"/>
</dbReference>
<dbReference type="AlphaFoldDB" id="A0A9Q1EQH1"/>
<organism evidence="7 8">
    <name type="scientific">Synaphobranchus kaupii</name>
    <name type="common">Kaup's arrowtooth eel</name>
    <dbReference type="NCBI Taxonomy" id="118154"/>
    <lineage>
        <taxon>Eukaryota</taxon>
        <taxon>Metazoa</taxon>
        <taxon>Chordata</taxon>
        <taxon>Craniata</taxon>
        <taxon>Vertebrata</taxon>
        <taxon>Euteleostomi</taxon>
        <taxon>Actinopterygii</taxon>
        <taxon>Neopterygii</taxon>
        <taxon>Teleostei</taxon>
        <taxon>Anguilliformes</taxon>
        <taxon>Synaphobranchidae</taxon>
        <taxon>Synaphobranchus</taxon>
    </lineage>
</organism>
<dbReference type="GO" id="GO:0034341">
    <property type="term" value="P:response to type II interferon"/>
    <property type="evidence" value="ECO:0007669"/>
    <property type="project" value="TreeGrafter"/>
</dbReference>
<evidence type="ECO:0000256" key="1">
    <source>
        <dbReference type="ARBA" id="ARBA00004370"/>
    </source>
</evidence>
<name>A0A9Q1EQH1_SYNKA</name>
<dbReference type="OrthoDB" id="9906841at2759"/>
<evidence type="ECO:0000313" key="8">
    <source>
        <dbReference type="Proteomes" id="UP001152622"/>
    </source>
</evidence>
<dbReference type="GO" id="GO:0035455">
    <property type="term" value="P:response to interferon-alpha"/>
    <property type="evidence" value="ECO:0007669"/>
    <property type="project" value="TreeGrafter"/>
</dbReference>
<dbReference type="EMBL" id="JAINUF010000013">
    <property type="protein sequence ID" value="KAJ8343216.1"/>
    <property type="molecule type" value="Genomic_DNA"/>
</dbReference>
<evidence type="ECO:0000256" key="5">
    <source>
        <dbReference type="ARBA" id="ARBA00023136"/>
    </source>
</evidence>
<dbReference type="GO" id="GO:0035456">
    <property type="term" value="P:response to interferon-beta"/>
    <property type="evidence" value="ECO:0007669"/>
    <property type="project" value="TreeGrafter"/>
</dbReference>
<keyword evidence="5 6" id="KW-0472">Membrane</keyword>
<comment type="similarity">
    <text evidence="2">Belongs to the CD225/Dispanin family.</text>
</comment>
<gene>
    <name evidence="7" type="ORF">SKAU_G00305450</name>
</gene>
<dbReference type="PANTHER" id="PTHR13999">
    <property type="entry name" value="INTERFERON INDUCIBLE TRANSMEMBRANE PROTEIN"/>
    <property type="match status" value="1"/>
</dbReference>
<evidence type="ECO:0000256" key="4">
    <source>
        <dbReference type="ARBA" id="ARBA00022989"/>
    </source>
</evidence>
<evidence type="ECO:0000256" key="2">
    <source>
        <dbReference type="ARBA" id="ARBA00006843"/>
    </source>
</evidence>
<dbReference type="InterPro" id="IPR007593">
    <property type="entry name" value="CD225/Dispanin_fam"/>
</dbReference>
<dbReference type="InterPro" id="IPR051517">
    <property type="entry name" value="IFITM_antiviral_protein"/>
</dbReference>
<sequence>MENMQYPNECVPMQPPSYEPLKDPREGTMANNTARIIPASMPPPRDHIVWSLFNFFYMNTCCLGFVAFYFSIKARDRKVVGDLEGAREYGSTARCLNIVALCLSLLIFVIVIIVIFSVGFSISSLVSQHGNNMNYGG</sequence>
<dbReference type="Pfam" id="PF04505">
    <property type="entry name" value="CD225"/>
    <property type="match status" value="1"/>
</dbReference>
<evidence type="ECO:0000313" key="7">
    <source>
        <dbReference type="EMBL" id="KAJ8343216.1"/>
    </source>
</evidence>
<reference evidence="7" key="1">
    <citation type="journal article" date="2023" name="Science">
        <title>Genome structures resolve the early diversification of teleost fishes.</title>
        <authorList>
            <person name="Parey E."/>
            <person name="Louis A."/>
            <person name="Montfort J."/>
            <person name="Bouchez O."/>
            <person name="Roques C."/>
            <person name="Iampietro C."/>
            <person name="Lluch J."/>
            <person name="Castinel A."/>
            <person name="Donnadieu C."/>
            <person name="Desvignes T."/>
            <person name="Floi Bucao C."/>
            <person name="Jouanno E."/>
            <person name="Wen M."/>
            <person name="Mejri S."/>
            <person name="Dirks R."/>
            <person name="Jansen H."/>
            <person name="Henkel C."/>
            <person name="Chen W.J."/>
            <person name="Zahm M."/>
            <person name="Cabau C."/>
            <person name="Klopp C."/>
            <person name="Thompson A.W."/>
            <person name="Robinson-Rechavi M."/>
            <person name="Braasch I."/>
            <person name="Lecointre G."/>
            <person name="Bobe J."/>
            <person name="Postlethwait J.H."/>
            <person name="Berthelot C."/>
            <person name="Roest Crollius H."/>
            <person name="Guiguen Y."/>
        </authorList>
    </citation>
    <scope>NUCLEOTIDE SEQUENCE</scope>
    <source>
        <strain evidence="7">WJC10195</strain>
    </source>
</reference>
<dbReference type="GO" id="GO:0051607">
    <property type="term" value="P:defense response to virus"/>
    <property type="evidence" value="ECO:0007669"/>
    <property type="project" value="TreeGrafter"/>
</dbReference>
<accession>A0A9Q1EQH1</accession>
<dbReference type="GO" id="GO:0060337">
    <property type="term" value="P:type I interferon-mediated signaling pathway"/>
    <property type="evidence" value="ECO:0007669"/>
    <property type="project" value="TreeGrafter"/>
</dbReference>
<keyword evidence="4 6" id="KW-1133">Transmembrane helix</keyword>
<dbReference type="GO" id="GO:0046597">
    <property type="term" value="P:host-mediated suppression of symbiont invasion"/>
    <property type="evidence" value="ECO:0007669"/>
    <property type="project" value="TreeGrafter"/>
</dbReference>
<feature type="transmembrane region" description="Helical" evidence="6">
    <location>
        <begin position="48"/>
        <end position="70"/>
    </location>
</feature>
<protein>
    <submittedName>
        <fullName evidence="7">Uncharacterized protein</fullName>
    </submittedName>
</protein>
<dbReference type="GO" id="GO:0005886">
    <property type="term" value="C:plasma membrane"/>
    <property type="evidence" value="ECO:0007669"/>
    <property type="project" value="TreeGrafter"/>
</dbReference>
<dbReference type="Proteomes" id="UP001152622">
    <property type="component" value="Chromosome 13"/>
</dbReference>
<keyword evidence="3 6" id="KW-0812">Transmembrane</keyword>
<dbReference type="PANTHER" id="PTHR13999:SF4">
    <property type="entry name" value="INTERFERON-INDUCED TRANSMEMBRANE PROTEIN 3"/>
    <property type="match status" value="1"/>
</dbReference>